<accession>A0A7W7HYS2</accession>
<dbReference type="InterPro" id="IPR011009">
    <property type="entry name" value="Kinase-like_dom_sf"/>
</dbReference>
<protein>
    <recommendedName>
        <fullName evidence="3">Aminoglycoside phosphotransferase</fullName>
    </recommendedName>
</protein>
<name>A0A7W7HYS2_9ACTN</name>
<organism evidence="1 2">
    <name type="scientific">Actinoplanes digitatis</name>
    <dbReference type="NCBI Taxonomy" id="1868"/>
    <lineage>
        <taxon>Bacteria</taxon>
        <taxon>Bacillati</taxon>
        <taxon>Actinomycetota</taxon>
        <taxon>Actinomycetes</taxon>
        <taxon>Micromonosporales</taxon>
        <taxon>Micromonosporaceae</taxon>
        <taxon>Actinoplanes</taxon>
    </lineage>
</organism>
<proteinExistence type="predicted"/>
<gene>
    <name evidence="1" type="ORF">BJ971_003814</name>
</gene>
<dbReference type="EMBL" id="JACHNH010000001">
    <property type="protein sequence ID" value="MBB4763258.1"/>
    <property type="molecule type" value="Genomic_DNA"/>
</dbReference>
<dbReference type="RefSeq" id="WP_184994588.1">
    <property type="nucleotide sequence ID" value="NZ_BOMK01000010.1"/>
</dbReference>
<evidence type="ECO:0000313" key="1">
    <source>
        <dbReference type="EMBL" id="MBB4763258.1"/>
    </source>
</evidence>
<evidence type="ECO:0000313" key="2">
    <source>
        <dbReference type="Proteomes" id="UP000578112"/>
    </source>
</evidence>
<reference evidence="1 2" key="1">
    <citation type="submission" date="2020-08" db="EMBL/GenBank/DDBJ databases">
        <title>Sequencing the genomes of 1000 actinobacteria strains.</title>
        <authorList>
            <person name="Klenk H.-P."/>
        </authorList>
    </citation>
    <scope>NUCLEOTIDE SEQUENCE [LARGE SCALE GENOMIC DNA]</scope>
    <source>
        <strain evidence="1 2">DSM 43149</strain>
    </source>
</reference>
<comment type="caution">
    <text evidence="1">The sequence shown here is derived from an EMBL/GenBank/DDBJ whole genome shotgun (WGS) entry which is preliminary data.</text>
</comment>
<keyword evidence="2" id="KW-1185">Reference proteome</keyword>
<dbReference type="SUPFAM" id="SSF56112">
    <property type="entry name" value="Protein kinase-like (PK-like)"/>
    <property type="match status" value="1"/>
</dbReference>
<sequence>MPGPPQDLVEDADAAQELPHNSYNGVTGGIWRVRRDGGTAVLKISTPGRPDAAEHLRASDEPGHWNYWRREQLAYRTGLAGAAFADAGLSAPALIDVEERADSSVALWLEDVAGTPGIDCGPAEFGDVAYRVGAGQARWLGRPPADAWLARDFLRDYTTAQSQFDEPDWEHPVAVAAWSPGLRDDLRTLWRRRTEVLAAADRLPRTLCHHDLWPMNLVLAARGPVLLDWAFTGPGAIGEDVANLTLDAFFDGLIDVTLLDEVAATVGDGYRRGLGGAVDDATVGRAIRLTGAAKYYWLAPRMLHAVARGPARPAYDTRETTAIFAGRAPVLSLLARWARDSLDG</sequence>
<dbReference type="AlphaFoldDB" id="A0A7W7HYS2"/>
<dbReference type="Proteomes" id="UP000578112">
    <property type="component" value="Unassembled WGS sequence"/>
</dbReference>
<evidence type="ECO:0008006" key="3">
    <source>
        <dbReference type="Google" id="ProtNLM"/>
    </source>
</evidence>
<dbReference type="Gene3D" id="3.90.1200.10">
    <property type="match status" value="1"/>
</dbReference>